<evidence type="ECO:0000259" key="1">
    <source>
        <dbReference type="Pfam" id="PF00646"/>
    </source>
</evidence>
<comment type="caution">
    <text evidence="2">The sequence shown here is derived from an EMBL/GenBank/DDBJ whole genome shotgun (WGS) entry which is preliminary data.</text>
</comment>
<dbReference type="EMBL" id="JAAHCF010000440">
    <property type="protein sequence ID" value="KAK8143985.1"/>
    <property type="molecule type" value="Genomic_DNA"/>
</dbReference>
<evidence type="ECO:0000313" key="2">
    <source>
        <dbReference type="EMBL" id="KAK8143985.1"/>
    </source>
</evidence>
<reference evidence="2 3" key="1">
    <citation type="submission" date="2020-02" db="EMBL/GenBank/DDBJ databases">
        <title>Comparative genomics of the hypocrealean fungal genus Beauvera.</title>
        <authorList>
            <person name="Showalter D.N."/>
            <person name="Bushley K.E."/>
            <person name="Rehner S.A."/>
        </authorList>
    </citation>
    <scope>NUCLEOTIDE SEQUENCE [LARGE SCALE GENOMIC DNA]</scope>
    <source>
        <strain evidence="2 3">ARSEF4384</strain>
    </source>
</reference>
<dbReference type="CDD" id="cd09917">
    <property type="entry name" value="F-box_SF"/>
    <property type="match status" value="1"/>
</dbReference>
<feature type="domain" description="F-box" evidence="1">
    <location>
        <begin position="65"/>
        <end position="94"/>
    </location>
</feature>
<proteinExistence type="predicted"/>
<dbReference type="Pfam" id="PF00646">
    <property type="entry name" value="F-box"/>
    <property type="match status" value="1"/>
</dbReference>
<sequence>MTELKRPRLKSDFANCCFLAPTTNGPVGGVGALERLQLLVKRNAGRIAKELAQTLDLNRTTESHQLPQELCTMIVEQLCHRDLVRLSSTCRSCRVHFAPLVFHTIRFGNNKRTANSALVAAKTHNYHVRRLEFSYIAKPEKVNGDEVPPLLKSHALLPASRQLLEGCPTPKADVVSLCFKYTDFRKMRGGYNDSNDIFDLLHDIEHPIATMNAEQRYRWRAVLNETYRAIAKNLIVRKLELVAWSPHLSNYQHSQPWDYTLGGKDPNAVEMPLRPGDLPLLQSLEVSDILICPELAEFIVDHAKTLSSLALVECISGTDAPVGEGHLKRTETWAFFFLKLNEFEPPALVNLSIILEDIPIVDLYNLEDVLGSNVQRSESIEETRVKIEQIQEKDPNRTIFLYMGSDWPIITNPDGSIKGAQAIDDYYEYQRLMKFVKKNAQRIARKENQICAV</sequence>
<protein>
    <recommendedName>
        <fullName evidence="1">F-box domain-containing protein</fullName>
    </recommendedName>
</protein>
<dbReference type="AlphaFoldDB" id="A0AAW0RPM6"/>
<evidence type="ECO:0000313" key="3">
    <source>
        <dbReference type="Proteomes" id="UP001397290"/>
    </source>
</evidence>
<keyword evidence="3" id="KW-1185">Reference proteome</keyword>
<name>A0AAW0RPM6_9HYPO</name>
<dbReference type="SUPFAM" id="SSF81383">
    <property type="entry name" value="F-box domain"/>
    <property type="match status" value="1"/>
</dbReference>
<dbReference type="InterPro" id="IPR001810">
    <property type="entry name" value="F-box_dom"/>
</dbReference>
<dbReference type="InterPro" id="IPR036047">
    <property type="entry name" value="F-box-like_dom_sf"/>
</dbReference>
<gene>
    <name evidence="2" type="ORF">G3M48_006473</name>
</gene>
<accession>A0AAW0RPM6</accession>
<dbReference type="Proteomes" id="UP001397290">
    <property type="component" value="Unassembled WGS sequence"/>
</dbReference>
<organism evidence="2 3">
    <name type="scientific">Beauveria asiatica</name>
    <dbReference type="NCBI Taxonomy" id="1069075"/>
    <lineage>
        <taxon>Eukaryota</taxon>
        <taxon>Fungi</taxon>
        <taxon>Dikarya</taxon>
        <taxon>Ascomycota</taxon>
        <taxon>Pezizomycotina</taxon>
        <taxon>Sordariomycetes</taxon>
        <taxon>Hypocreomycetidae</taxon>
        <taxon>Hypocreales</taxon>
        <taxon>Cordycipitaceae</taxon>
        <taxon>Beauveria</taxon>
    </lineage>
</organism>